<dbReference type="Proteomes" id="UP000004622">
    <property type="component" value="Unassembled WGS sequence"/>
</dbReference>
<evidence type="ECO:0000256" key="1">
    <source>
        <dbReference type="ARBA" id="ARBA00005254"/>
    </source>
</evidence>
<dbReference type="Gene3D" id="1.10.12.10">
    <property type="entry name" value="Lyase 2-enoyl-coa Hydratase, Chain A, domain 2"/>
    <property type="match status" value="1"/>
</dbReference>
<gene>
    <name evidence="2" type="ORF">A33O_11932</name>
</gene>
<accession>I5BXU3</accession>
<comment type="similarity">
    <text evidence="1">Belongs to the enoyl-CoA hydratase/isomerase family.</text>
</comment>
<keyword evidence="2" id="KW-0456">Lyase</keyword>
<proteinExistence type="inferred from homology"/>
<dbReference type="EMBL" id="AJXZ01000029">
    <property type="protein sequence ID" value="EIM74395.1"/>
    <property type="molecule type" value="Genomic_DNA"/>
</dbReference>
<name>I5BXU3_9HYPH</name>
<comment type="caution">
    <text evidence="2">The sequence shown here is derived from an EMBL/GenBank/DDBJ whole genome shotgun (WGS) entry which is preliminary data.</text>
</comment>
<evidence type="ECO:0000313" key="2">
    <source>
        <dbReference type="EMBL" id="EIM74395.1"/>
    </source>
</evidence>
<dbReference type="InterPro" id="IPR014748">
    <property type="entry name" value="Enoyl-CoA_hydra_C"/>
</dbReference>
<dbReference type="GO" id="GO:0004300">
    <property type="term" value="F:enoyl-CoA hydratase activity"/>
    <property type="evidence" value="ECO:0007669"/>
    <property type="project" value="UniProtKB-EC"/>
</dbReference>
<organism evidence="2 3">
    <name type="scientific">Nitratireductor aquibiodomus RA22</name>
    <dbReference type="NCBI Taxonomy" id="1189611"/>
    <lineage>
        <taxon>Bacteria</taxon>
        <taxon>Pseudomonadati</taxon>
        <taxon>Pseudomonadota</taxon>
        <taxon>Alphaproteobacteria</taxon>
        <taxon>Hyphomicrobiales</taxon>
        <taxon>Phyllobacteriaceae</taxon>
        <taxon>Nitratireductor</taxon>
    </lineage>
</organism>
<dbReference type="AlphaFoldDB" id="I5BXU3"/>
<sequence>MQREAGRSDDYREGVSAFLEKRKPVFKG</sequence>
<dbReference type="EC" id="4.2.1.17" evidence="2"/>
<protein>
    <submittedName>
        <fullName evidence="2">Enoyl-CoA hydratase</fullName>
        <ecNumber evidence="2">4.2.1.17</ecNumber>
    </submittedName>
</protein>
<reference evidence="2 3" key="1">
    <citation type="journal article" date="2012" name="J. Bacteriol.">
        <title>Genome Sequence of Nitratireductor aquibiodomus Strain RA22.</title>
        <authorList>
            <person name="Singh A."/>
            <person name="Jangir P.K."/>
            <person name="Kumari C."/>
            <person name="Sharma R."/>
        </authorList>
    </citation>
    <scope>NUCLEOTIDE SEQUENCE [LARGE SCALE GENOMIC DNA]</scope>
    <source>
        <strain evidence="2 3">RA22</strain>
    </source>
</reference>
<dbReference type="InterPro" id="IPR029045">
    <property type="entry name" value="ClpP/crotonase-like_dom_sf"/>
</dbReference>
<dbReference type="SUPFAM" id="SSF52096">
    <property type="entry name" value="ClpP/crotonase"/>
    <property type="match status" value="1"/>
</dbReference>
<evidence type="ECO:0000313" key="3">
    <source>
        <dbReference type="Proteomes" id="UP000004622"/>
    </source>
</evidence>